<comment type="caution">
    <text evidence="3">The sequence shown here is derived from an EMBL/GenBank/DDBJ whole genome shotgun (WGS) entry which is preliminary data.</text>
</comment>
<dbReference type="GO" id="GO:0016757">
    <property type="term" value="F:glycosyltransferase activity"/>
    <property type="evidence" value="ECO:0007669"/>
    <property type="project" value="InterPro"/>
</dbReference>
<dbReference type="CDD" id="cd03801">
    <property type="entry name" value="GT4_PimA-like"/>
    <property type="match status" value="1"/>
</dbReference>
<accession>A0A1Q6DXI0</accession>
<dbReference type="SUPFAM" id="SSF53756">
    <property type="entry name" value="UDP-Glycosyltransferase/glycogen phosphorylase"/>
    <property type="match status" value="1"/>
</dbReference>
<name>A0A1Q6DXI0_METT1</name>
<sequence>MTDLKVCVYLELEKFFEASGIGSAVQNQRKALRNNGVEVTSNPRDEYDILHLNTIGPFSFYYAKKTSLMNKNLVIHAHTTAEDFSGSYRFSSKLSGLLKKYLSYFYDQGDALLCPSMFTKDLLKNYNLDRDPIVISNGIHFDKFCCDPDLGESIRDRFDLDGLVIFSVGGVFKRKGIKTFLKVAEKFPDQNFVWFGPKYKRLQDREVKDILKNSPENLHFTGKIDNILGAYSAGDIFLFPSHNENQGIAALEAASCGLPMILRDIPGFSHFEDQKNCVKCNSFNEFVDAVDDLIEDADKRNKLGEEAQKIAKNHSLDKIGEKLIEIYRSIQR</sequence>
<dbReference type="InterPro" id="IPR028098">
    <property type="entry name" value="Glyco_trans_4-like_N"/>
</dbReference>
<dbReference type="Pfam" id="PF00534">
    <property type="entry name" value="Glycos_transf_1"/>
    <property type="match status" value="1"/>
</dbReference>
<dbReference type="InterPro" id="IPR050194">
    <property type="entry name" value="Glycosyltransferase_grp1"/>
</dbReference>
<evidence type="ECO:0000313" key="3">
    <source>
        <dbReference type="EMBL" id="OKY79063.1"/>
    </source>
</evidence>
<organism evidence="3 4">
    <name type="scientific">Methanohalarchaeum thermophilum</name>
    <dbReference type="NCBI Taxonomy" id="1903181"/>
    <lineage>
        <taxon>Archaea</taxon>
        <taxon>Methanobacteriati</taxon>
        <taxon>Methanobacteriota</taxon>
        <taxon>Methanonatronarchaeia</taxon>
        <taxon>Methanonatronarchaeales</taxon>
        <taxon>Methanonatronarchaeaceae</taxon>
        <taxon>Candidatus Methanohalarchaeum</taxon>
    </lineage>
</organism>
<dbReference type="PANTHER" id="PTHR45947:SF3">
    <property type="entry name" value="SULFOQUINOVOSYL TRANSFERASE SQD2"/>
    <property type="match status" value="1"/>
</dbReference>
<evidence type="ECO:0000313" key="4">
    <source>
        <dbReference type="Proteomes" id="UP000185744"/>
    </source>
</evidence>
<evidence type="ECO:0000259" key="2">
    <source>
        <dbReference type="Pfam" id="PF13439"/>
    </source>
</evidence>
<dbReference type="Proteomes" id="UP000185744">
    <property type="component" value="Unassembled WGS sequence"/>
</dbReference>
<keyword evidence="4" id="KW-1185">Reference proteome</keyword>
<dbReference type="Pfam" id="PF13439">
    <property type="entry name" value="Glyco_transf_4"/>
    <property type="match status" value="1"/>
</dbReference>
<feature type="domain" description="Glycosyltransferase subfamily 4-like N-terminal" evidence="2">
    <location>
        <begin position="46"/>
        <end position="141"/>
    </location>
</feature>
<dbReference type="EMBL" id="MSDW01000001">
    <property type="protein sequence ID" value="OKY79063.1"/>
    <property type="molecule type" value="Genomic_DNA"/>
</dbReference>
<proteinExistence type="predicted"/>
<evidence type="ECO:0000259" key="1">
    <source>
        <dbReference type="Pfam" id="PF00534"/>
    </source>
</evidence>
<dbReference type="PANTHER" id="PTHR45947">
    <property type="entry name" value="SULFOQUINOVOSYL TRANSFERASE SQD2"/>
    <property type="match status" value="1"/>
</dbReference>
<gene>
    <name evidence="3" type="ORF">BTN85_1569</name>
</gene>
<dbReference type="InParanoid" id="A0A1Q6DXI0"/>
<dbReference type="STRING" id="1903181.BTN85_1569"/>
<dbReference type="AlphaFoldDB" id="A0A1Q6DXI0"/>
<dbReference type="Gene3D" id="3.40.50.2000">
    <property type="entry name" value="Glycogen Phosphorylase B"/>
    <property type="match status" value="2"/>
</dbReference>
<protein>
    <submittedName>
        <fullName evidence="3">Glycosyltransferase, RfaG family</fullName>
    </submittedName>
</protein>
<feature type="domain" description="Glycosyl transferase family 1" evidence="1">
    <location>
        <begin position="159"/>
        <end position="309"/>
    </location>
</feature>
<dbReference type="InterPro" id="IPR001296">
    <property type="entry name" value="Glyco_trans_1"/>
</dbReference>
<reference evidence="3" key="1">
    <citation type="submission" date="2016-12" db="EMBL/GenBank/DDBJ databases">
        <title>Discovery of methanogenic haloarchaea.</title>
        <authorList>
            <person name="Sorokin D.Y."/>
            <person name="Makarova K.S."/>
            <person name="Abbas B."/>
            <person name="Ferrer M."/>
            <person name="Golyshin P.N."/>
        </authorList>
    </citation>
    <scope>NUCLEOTIDE SEQUENCE [LARGE SCALE GENOMIC DNA]</scope>
    <source>
        <strain evidence="3">HMET1</strain>
    </source>
</reference>